<keyword evidence="1" id="KW-0812">Transmembrane</keyword>
<dbReference type="Proteomes" id="UP000801492">
    <property type="component" value="Unassembled WGS sequence"/>
</dbReference>
<proteinExistence type="predicted"/>
<keyword evidence="1" id="KW-0472">Membrane</keyword>
<evidence type="ECO:0000313" key="2">
    <source>
        <dbReference type="EMBL" id="KAF2898459.1"/>
    </source>
</evidence>
<organism evidence="2 3">
    <name type="scientific">Ignelater luminosus</name>
    <name type="common">Cucubano</name>
    <name type="synonym">Pyrophorus luminosus</name>
    <dbReference type="NCBI Taxonomy" id="2038154"/>
    <lineage>
        <taxon>Eukaryota</taxon>
        <taxon>Metazoa</taxon>
        <taxon>Ecdysozoa</taxon>
        <taxon>Arthropoda</taxon>
        <taxon>Hexapoda</taxon>
        <taxon>Insecta</taxon>
        <taxon>Pterygota</taxon>
        <taxon>Neoptera</taxon>
        <taxon>Endopterygota</taxon>
        <taxon>Coleoptera</taxon>
        <taxon>Polyphaga</taxon>
        <taxon>Elateriformia</taxon>
        <taxon>Elateroidea</taxon>
        <taxon>Elateridae</taxon>
        <taxon>Agrypninae</taxon>
        <taxon>Pyrophorini</taxon>
        <taxon>Ignelater</taxon>
    </lineage>
</organism>
<keyword evidence="1" id="KW-1133">Transmembrane helix</keyword>
<dbReference type="EMBL" id="VTPC01003482">
    <property type="protein sequence ID" value="KAF2898459.1"/>
    <property type="molecule type" value="Genomic_DNA"/>
</dbReference>
<reference evidence="2" key="1">
    <citation type="submission" date="2019-08" db="EMBL/GenBank/DDBJ databases">
        <title>The genome of the North American firefly Photinus pyralis.</title>
        <authorList>
            <consortium name="Photinus pyralis genome working group"/>
            <person name="Fallon T.R."/>
            <person name="Sander Lower S.E."/>
            <person name="Weng J.-K."/>
        </authorList>
    </citation>
    <scope>NUCLEOTIDE SEQUENCE</scope>
    <source>
        <strain evidence="2">TRF0915ILg1</strain>
        <tissue evidence="2">Whole body</tissue>
    </source>
</reference>
<comment type="caution">
    <text evidence="2">The sequence shown here is derived from an EMBL/GenBank/DDBJ whole genome shotgun (WGS) entry which is preliminary data.</text>
</comment>
<gene>
    <name evidence="2" type="ORF">ILUMI_07717</name>
</gene>
<name>A0A8K0D5W6_IGNLU</name>
<feature type="transmembrane region" description="Helical" evidence="1">
    <location>
        <begin position="60"/>
        <end position="85"/>
    </location>
</feature>
<sequence>MKCCYGQLQEIQHCNIIEENKIIDGGLKPIMTMPVSEKQNFIYKYNLAFNIDNTSFSQCLLLRLCSVSMYFCLLSVFKVFILTFIKLNPLKLPIILITNITKIILLLPITIFLDEMFLHVNLTANLFIE</sequence>
<evidence type="ECO:0000256" key="1">
    <source>
        <dbReference type="SAM" id="Phobius"/>
    </source>
</evidence>
<dbReference type="AlphaFoldDB" id="A0A8K0D5W6"/>
<keyword evidence="3" id="KW-1185">Reference proteome</keyword>
<protein>
    <submittedName>
        <fullName evidence="2">Uncharacterized protein</fullName>
    </submittedName>
</protein>
<evidence type="ECO:0000313" key="3">
    <source>
        <dbReference type="Proteomes" id="UP000801492"/>
    </source>
</evidence>
<accession>A0A8K0D5W6</accession>
<feature type="transmembrane region" description="Helical" evidence="1">
    <location>
        <begin position="92"/>
        <end position="113"/>
    </location>
</feature>